<proteinExistence type="predicted"/>
<feature type="transmembrane region" description="Helical" evidence="1">
    <location>
        <begin position="212"/>
        <end position="231"/>
    </location>
</feature>
<sequence length="238" mass="26175">MGLLDLPAPLFGWIDGQLSHILPSFLVVLIWASVASIASMELYRLLSPQARIAELRVALKGAQERLGEFDGPFEEAGGLIRNMLGLALKRVFLVLPSTLIASLPLLTLILWLDSSYARTMPPEGQSVTVRASGNYGGEWVEDRPAPRAIVKDANGTTIADVPVKAPVPVVHKKQWWNYIIGNPIGYLADEAPVDEIEIDLPKREIVTAGPSWARGWEIIFFPALILMSFAAKSIRRIE</sequence>
<evidence type="ECO:0000256" key="1">
    <source>
        <dbReference type="SAM" id="Phobius"/>
    </source>
</evidence>
<feature type="transmembrane region" description="Helical" evidence="1">
    <location>
        <begin position="20"/>
        <end position="43"/>
    </location>
</feature>
<dbReference type="Proteomes" id="UP000199347">
    <property type="component" value="Unassembled WGS sequence"/>
</dbReference>
<dbReference type="STRING" id="1120955.SAMN03080610_01127"/>
<keyword evidence="1" id="KW-0812">Transmembrane</keyword>
<dbReference type="EMBL" id="FMVW01000002">
    <property type="protein sequence ID" value="SCZ29409.1"/>
    <property type="molecule type" value="Genomic_DNA"/>
</dbReference>
<dbReference type="AlphaFoldDB" id="A0A1G5MXY0"/>
<evidence type="ECO:0000313" key="2">
    <source>
        <dbReference type="EMBL" id="SCZ29409.1"/>
    </source>
</evidence>
<reference evidence="2 3" key="1">
    <citation type="submission" date="2016-10" db="EMBL/GenBank/DDBJ databases">
        <authorList>
            <person name="de Groot N.N."/>
        </authorList>
    </citation>
    <scope>NUCLEOTIDE SEQUENCE [LARGE SCALE GENOMIC DNA]</scope>
    <source>
        <strain evidence="2 3">DSM 2698</strain>
    </source>
</reference>
<dbReference type="RefSeq" id="WP_092810442.1">
    <property type="nucleotide sequence ID" value="NZ_FMVW01000002.1"/>
</dbReference>
<protein>
    <submittedName>
        <fullName evidence="2">Uncharacterized protein</fullName>
    </submittedName>
</protein>
<accession>A0A1G5MXY0</accession>
<name>A0A1G5MXY0_AFIMA</name>
<feature type="transmembrane region" description="Helical" evidence="1">
    <location>
        <begin position="91"/>
        <end position="112"/>
    </location>
</feature>
<keyword evidence="1" id="KW-0472">Membrane</keyword>
<keyword evidence="1" id="KW-1133">Transmembrane helix</keyword>
<organism evidence="2 3">
    <name type="scientific">Afifella marina DSM 2698</name>
    <dbReference type="NCBI Taxonomy" id="1120955"/>
    <lineage>
        <taxon>Bacteria</taxon>
        <taxon>Pseudomonadati</taxon>
        <taxon>Pseudomonadota</taxon>
        <taxon>Alphaproteobacteria</taxon>
        <taxon>Hyphomicrobiales</taxon>
        <taxon>Afifellaceae</taxon>
        <taxon>Afifella</taxon>
    </lineage>
</organism>
<gene>
    <name evidence="2" type="ORF">SAMN03080610_01127</name>
</gene>
<evidence type="ECO:0000313" key="3">
    <source>
        <dbReference type="Proteomes" id="UP000199347"/>
    </source>
</evidence>
<keyword evidence="3" id="KW-1185">Reference proteome</keyword>
<dbReference type="OrthoDB" id="6164237at2"/>